<dbReference type="AlphaFoldDB" id="A0A919T247"/>
<feature type="compositionally biased region" description="Polar residues" evidence="1">
    <location>
        <begin position="1"/>
        <end position="10"/>
    </location>
</feature>
<evidence type="ECO:0000313" key="3">
    <source>
        <dbReference type="EMBL" id="GIM84467.1"/>
    </source>
</evidence>
<keyword evidence="2" id="KW-0472">Membrane</keyword>
<dbReference type="EMBL" id="BOQP01000067">
    <property type="protein sequence ID" value="GIM84467.1"/>
    <property type="molecule type" value="Genomic_DNA"/>
</dbReference>
<keyword evidence="2" id="KW-0812">Transmembrane</keyword>
<reference evidence="3" key="1">
    <citation type="submission" date="2021-03" db="EMBL/GenBank/DDBJ databases">
        <title>Whole genome shotgun sequence of Actinoplanes consettensis NBRC 14913.</title>
        <authorList>
            <person name="Komaki H."/>
            <person name="Tamura T."/>
        </authorList>
    </citation>
    <scope>NUCLEOTIDE SEQUENCE</scope>
    <source>
        <strain evidence="3">NBRC 14913</strain>
    </source>
</reference>
<gene>
    <name evidence="3" type="ORF">Aco04nite_91530</name>
</gene>
<evidence type="ECO:0000313" key="4">
    <source>
        <dbReference type="Proteomes" id="UP000680865"/>
    </source>
</evidence>
<keyword evidence="2" id="KW-1133">Transmembrane helix</keyword>
<evidence type="ECO:0000256" key="1">
    <source>
        <dbReference type="SAM" id="MobiDB-lite"/>
    </source>
</evidence>
<accession>A0A919T247</accession>
<protein>
    <submittedName>
        <fullName evidence="3">Uncharacterized protein</fullName>
    </submittedName>
</protein>
<dbReference type="RefSeq" id="WP_213003448.1">
    <property type="nucleotide sequence ID" value="NZ_BAAATW010000026.1"/>
</dbReference>
<name>A0A919T247_9ACTN</name>
<dbReference type="Proteomes" id="UP000680865">
    <property type="component" value="Unassembled WGS sequence"/>
</dbReference>
<feature type="compositionally biased region" description="Low complexity" evidence="1">
    <location>
        <begin position="267"/>
        <end position="285"/>
    </location>
</feature>
<proteinExistence type="predicted"/>
<evidence type="ECO:0000256" key="2">
    <source>
        <dbReference type="SAM" id="Phobius"/>
    </source>
</evidence>
<feature type="region of interest" description="Disordered" evidence="1">
    <location>
        <begin position="267"/>
        <end position="286"/>
    </location>
</feature>
<keyword evidence="4" id="KW-1185">Reference proteome</keyword>
<feature type="transmembrane region" description="Helical" evidence="2">
    <location>
        <begin position="40"/>
        <end position="58"/>
    </location>
</feature>
<feature type="region of interest" description="Disordered" evidence="1">
    <location>
        <begin position="1"/>
        <end position="20"/>
    </location>
</feature>
<sequence>MTNTDLSAAMTSFADDAPQPPIDLLERVETRHRRRRRAQAAVATCAAVAVVAAGAGLLRPAPETAQPAGPPATAGFHLPPVPATVPSIKQAWPDAVVADAIANTPAGRPPLVVGVLDPTHWLVVSQPDSGKMWSYAVADRKYRPLLTHTGGAVFQESLAVTGKAIVRAVAAGDHTEVWMSTRDGGNDHRVGTVNQKDSNSLWADDTNVYLSFNAVPGIFRMSLNDGRAEPLDGFDQFRLDKSPWAFSDAGPLRNVVTGQEIAVARSTGAGPTAPAGAQPSSAPSGEETVECTPAFCVAWDAAKFVQRPDGSERTPVPYPGVEMIMPGHLLVSDEKLLVDPLTGVMGQAGPECRYEGYLAMSGGVIVNWRCKGSLSQIFLRTEN</sequence>
<comment type="caution">
    <text evidence="3">The sequence shown here is derived from an EMBL/GenBank/DDBJ whole genome shotgun (WGS) entry which is preliminary data.</text>
</comment>
<organism evidence="3 4">
    <name type="scientific">Winogradskya consettensis</name>
    <dbReference type="NCBI Taxonomy" id="113560"/>
    <lineage>
        <taxon>Bacteria</taxon>
        <taxon>Bacillati</taxon>
        <taxon>Actinomycetota</taxon>
        <taxon>Actinomycetes</taxon>
        <taxon>Micromonosporales</taxon>
        <taxon>Micromonosporaceae</taxon>
        <taxon>Winogradskya</taxon>
    </lineage>
</organism>